<evidence type="ECO:0000313" key="12">
    <source>
        <dbReference type="EMBL" id="PNT73786.1"/>
    </source>
</evidence>
<evidence type="ECO:0000313" key="13">
    <source>
        <dbReference type="EnsemblPlants" id="PNT73786"/>
    </source>
</evidence>
<reference evidence="12" key="2">
    <citation type="submission" date="2017-06" db="EMBL/GenBank/DDBJ databases">
        <title>WGS assembly of Brachypodium distachyon.</title>
        <authorList>
            <consortium name="The International Brachypodium Initiative"/>
            <person name="Lucas S."/>
            <person name="Harmon-Smith M."/>
            <person name="Lail K."/>
            <person name="Tice H."/>
            <person name="Grimwood J."/>
            <person name="Bruce D."/>
            <person name="Barry K."/>
            <person name="Shu S."/>
            <person name="Lindquist E."/>
            <person name="Wang M."/>
            <person name="Pitluck S."/>
            <person name="Vogel J.P."/>
            <person name="Garvin D.F."/>
            <person name="Mockler T.C."/>
            <person name="Schmutz J."/>
            <person name="Rokhsar D."/>
            <person name="Bevan M.W."/>
        </authorList>
    </citation>
    <scope>NUCLEOTIDE SEQUENCE</scope>
    <source>
        <strain evidence="12">Bd21</strain>
    </source>
</reference>
<dbReference type="SUPFAM" id="SSF52058">
    <property type="entry name" value="L domain-like"/>
    <property type="match status" value="1"/>
</dbReference>
<dbReference type="InterPro" id="IPR032675">
    <property type="entry name" value="LRR_dom_sf"/>
</dbReference>
<dbReference type="GO" id="GO:0042742">
    <property type="term" value="P:defense response to bacterium"/>
    <property type="evidence" value="ECO:0007669"/>
    <property type="project" value="UniProtKB-ARBA"/>
</dbReference>
<evidence type="ECO:0000259" key="10">
    <source>
        <dbReference type="Pfam" id="PF23559"/>
    </source>
</evidence>
<feature type="region of interest" description="Disordered" evidence="7">
    <location>
        <begin position="910"/>
        <end position="950"/>
    </location>
</feature>
<dbReference type="Pfam" id="PF23559">
    <property type="entry name" value="WHD_DRP"/>
    <property type="match status" value="1"/>
</dbReference>
<dbReference type="Gene3D" id="3.40.50.300">
    <property type="entry name" value="P-loop containing nucleotide triphosphate hydrolases"/>
    <property type="match status" value="1"/>
</dbReference>
<dbReference type="InterPro" id="IPR027417">
    <property type="entry name" value="P-loop_NTPase"/>
</dbReference>
<organism evidence="12">
    <name type="scientific">Brachypodium distachyon</name>
    <name type="common">Purple false brome</name>
    <name type="synonym">Trachynia distachya</name>
    <dbReference type="NCBI Taxonomy" id="15368"/>
    <lineage>
        <taxon>Eukaryota</taxon>
        <taxon>Viridiplantae</taxon>
        <taxon>Streptophyta</taxon>
        <taxon>Embryophyta</taxon>
        <taxon>Tracheophyta</taxon>
        <taxon>Spermatophyta</taxon>
        <taxon>Magnoliopsida</taxon>
        <taxon>Liliopsida</taxon>
        <taxon>Poales</taxon>
        <taxon>Poaceae</taxon>
        <taxon>BOP clade</taxon>
        <taxon>Pooideae</taxon>
        <taxon>Stipodae</taxon>
        <taxon>Brachypodieae</taxon>
        <taxon>Brachypodium</taxon>
    </lineage>
</organism>
<keyword evidence="3" id="KW-0677">Repeat</keyword>
<evidence type="ECO:0000256" key="4">
    <source>
        <dbReference type="ARBA" id="ARBA00022741"/>
    </source>
</evidence>
<dbReference type="InterPro" id="IPR038005">
    <property type="entry name" value="RX-like_CC"/>
</dbReference>
<dbReference type="InterPro" id="IPR002182">
    <property type="entry name" value="NB-ARC"/>
</dbReference>
<dbReference type="ExpressionAtlas" id="A0A2K2DHM5">
    <property type="expression patterns" value="baseline and differential"/>
</dbReference>
<dbReference type="InterPro" id="IPR042197">
    <property type="entry name" value="Apaf_helical"/>
</dbReference>
<feature type="domain" description="NB-ARC" evidence="8">
    <location>
        <begin position="186"/>
        <end position="356"/>
    </location>
</feature>
<dbReference type="Pfam" id="PF18052">
    <property type="entry name" value="Rx_N"/>
    <property type="match status" value="1"/>
</dbReference>
<dbReference type="GO" id="GO:0002758">
    <property type="term" value="P:innate immune response-activating signaling pathway"/>
    <property type="evidence" value="ECO:0007669"/>
    <property type="project" value="UniProtKB-ARBA"/>
</dbReference>
<evidence type="ECO:0000259" key="9">
    <source>
        <dbReference type="Pfam" id="PF18052"/>
    </source>
</evidence>
<dbReference type="Pfam" id="PF00931">
    <property type="entry name" value="NB-ARC"/>
    <property type="match status" value="1"/>
</dbReference>
<sequence>MICTKQSASMAPVVSAALGALGPLLTKLGGLLAGEYGRLKGVRREIRSLESELISMHAALKEYTELEDPGGQVKAWISLVRELAYDTEDVFDKFIHQLHKGCVRRGGFKEFLGKIALPLKKLGAQRAIADHIDELKDRIKQVKELKDSYKLDNISCSASRHTAVDPRLCALFAEEAHLVGIDGPRDDLAKWMVEEGKMHCRVLSIVGFGGLGKTTLANEVSRKIQGRFDCRAFVSVSQKPVIKKIIKDVISKVPCPDGFTKDIDIWDEMTAITKLRELLQDKRYLVVIDDIWSASAWDAIKYAFPENNCSSRIIFTTRIVDVAKSCCLGRDNRLYEMEALSDFHSRRLFFNRIFGSEDCCSNMLKKVSDEILKKCGGLPLAIISISSLLANIPVAKEEWEKVKRSIGSALENSRSLEGMGSILSLSYNNLPAYLKTCLLYLSAFPEDYEIERERLVRRWIAEGFICEERGKSQYEVAESYFYELINKSMVQPVGFGYDGKVRACRVHDMMLEIIISKSAEDNFMTVLGGGQTSFANRHRFIRRLSIQHIDQELASALANEDLSHVRSLTVTSSGCMKHLPSLAEFEALRVLDFEGCEDLEYDMNGMDKLFQLKYLSLGRTHKSKLPQGIVMLGDLETLDLRGTGVQDLPSGIVRLIKLQHLLVQSGTKIPNGIGDMRNLRVLSGFTITQSRVDAVEDLGSLTSLHELDVYLDGGEPDEYKRHEEMLLSSLFKLGRCKLLTLRINRYGGSLEFLGSWSPPPSSLQLFYMSSNYYFQYVPRWITPALSSLSYININLIELTDEGLHPLGELPSLLRLELWFKARPKDRVTVHGFPCLKEFNISSNHASAYVTFVKGAMPKLEIFGLQFDVSVAKTYGFYVGIEYLTCLKHVRVRLYNNGATPSESKAAAAAAIRNEGAAHPNHPTVTIYGEPVEKDNEETGGNDEDKRKEGN</sequence>
<dbReference type="PANTHER" id="PTHR23155">
    <property type="entry name" value="DISEASE RESISTANCE PROTEIN RP"/>
    <property type="match status" value="1"/>
</dbReference>
<dbReference type="Gene3D" id="1.10.10.10">
    <property type="entry name" value="Winged helix-like DNA-binding domain superfamily/Winged helix DNA-binding domain"/>
    <property type="match status" value="1"/>
</dbReference>
<dbReference type="InterPro" id="IPR044974">
    <property type="entry name" value="Disease_R_plants"/>
</dbReference>
<evidence type="ECO:0000256" key="2">
    <source>
        <dbReference type="ARBA" id="ARBA00022614"/>
    </source>
</evidence>
<evidence type="ECO:0000259" key="11">
    <source>
        <dbReference type="Pfam" id="PF23598"/>
    </source>
</evidence>
<dbReference type="Gramene" id="PNT73786">
    <property type="protein sequence ID" value="PNT73786"/>
    <property type="gene ID" value="BRADI_1g01407v3"/>
</dbReference>
<dbReference type="FunFam" id="1.10.10.10:FF:000322">
    <property type="entry name" value="Probable disease resistance protein At1g63360"/>
    <property type="match status" value="1"/>
</dbReference>
<keyword evidence="5" id="KW-0611">Plant defense</keyword>
<evidence type="ECO:0000256" key="5">
    <source>
        <dbReference type="ARBA" id="ARBA00022821"/>
    </source>
</evidence>
<gene>
    <name evidence="13" type="primary">LOC100825552</name>
    <name evidence="12" type="ORF">BRADI_1g01407v3</name>
</gene>
<keyword evidence="4" id="KW-0547">Nucleotide-binding</keyword>
<dbReference type="GO" id="GO:0098542">
    <property type="term" value="P:defense response to other organism"/>
    <property type="evidence" value="ECO:0000318"/>
    <property type="project" value="GO_Central"/>
</dbReference>
<accession>A0A2K2DHM5</accession>
<evidence type="ECO:0000256" key="6">
    <source>
        <dbReference type="ARBA" id="ARBA00023054"/>
    </source>
</evidence>
<evidence type="ECO:0008006" key="15">
    <source>
        <dbReference type="Google" id="ProtNLM"/>
    </source>
</evidence>
<keyword evidence="6" id="KW-0175">Coiled coil</keyword>
<evidence type="ECO:0000313" key="14">
    <source>
        <dbReference type="Proteomes" id="UP000008810"/>
    </source>
</evidence>
<feature type="domain" description="Disease resistance protein winged helix" evidence="10">
    <location>
        <begin position="444"/>
        <end position="514"/>
    </location>
</feature>
<keyword evidence="14" id="KW-1185">Reference proteome</keyword>
<evidence type="ECO:0000256" key="7">
    <source>
        <dbReference type="SAM" id="MobiDB-lite"/>
    </source>
</evidence>
<dbReference type="PRINTS" id="PR00364">
    <property type="entry name" value="DISEASERSIST"/>
</dbReference>
<dbReference type="InterPro" id="IPR041118">
    <property type="entry name" value="Rx_N"/>
</dbReference>
<evidence type="ECO:0000256" key="3">
    <source>
        <dbReference type="ARBA" id="ARBA00022737"/>
    </source>
</evidence>
<dbReference type="InterPro" id="IPR055414">
    <property type="entry name" value="LRR_R13L4/SHOC2-like"/>
</dbReference>
<dbReference type="AlphaFoldDB" id="A0A2K2DHM5"/>
<dbReference type="Proteomes" id="UP000008810">
    <property type="component" value="Chromosome 1"/>
</dbReference>
<reference evidence="12 13" key="1">
    <citation type="journal article" date="2010" name="Nature">
        <title>Genome sequencing and analysis of the model grass Brachypodium distachyon.</title>
        <authorList>
            <consortium name="International Brachypodium Initiative"/>
        </authorList>
    </citation>
    <scope>NUCLEOTIDE SEQUENCE [LARGE SCALE GENOMIC DNA]</scope>
    <source>
        <strain evidence="12">Bd21</strain>
        <strain evidence="13">cv. Bd21</strain>
    </source>
</reference>
<proteinExistence type="inferred from homology"/>
<dbReference type="Gene3D" id="1.20.5.4130">
    <property type="match status" value="1"/>
</dbReference>
<dbReference type="Gene3D" id="1.10.8.430">
    <property type="entry name" value="Helical domain of apoptotic protease-activating factors"/>
    <property type="match status" value="1"/>
</dbReference>
<dbReference type="PANTHER" id="PTHR23155:SF1167">
    <property type="entry name" value="OS08G0412100 PROTEIN"/>
    <property type="match status" value="1"/>
</dbReference>
<dbReference type="EMBL" id="CM000880">
    <property type="protein sequence ID" value="PNT73786.1"/>
    <property type="molecule type" value="Genomic_DNA"/>
</dbReference>
<dbReference type="FunFam" id="3.40.50.300:FF:001091">
    <property type="entry name" value="Probable disease resistance protein At1g61300"/>
    <property type="match status" value="1"/>
</dbReference>
<dbReference type="SUPFAM" id="SSF52540">
    <property type="entry name" value="P-loop containing nucleoside triphosphate hydrolases"/>
    <property type="match status" value="1"/>
</dbReference>
<dbReference type="GO" id="GO:0009626">
    <property type="term" value="P:plant-type hypersensitive response"/>
    <property type="evidence" value="ECO:0007669"/>
    <property type="project" value="UniProtKB-ARBA"/>
</dbReference>
<evidence type="ECO:0000256" key="1">
    <source>
        <dbReference type="ARBA" id="ARBA00008894"/>
    </source>
</evidence>
<feature type="domain" description="Disease resistance N-terminal" evidence="9">
    <location>
        <begin position="20"/>
        <end position="102"/>
    </location>
</feature>
<name>A0A2K2DHM5_BRADI</name>
<protein>
    <recommendedName>
        <fullName evidence="15">Disease resistance protein RPM1</fullName>
    </recommendedName>
</protein>
<feature type="domain" description="Disease resistance R13L4/SHOC-2-like LRR" evidence="11">
    <location>
        <begin position="564"/>
        <end position="924"/>
    </location>
</feature>
<dbReference type="OrthoDB" id="634062at2759"/>
<keyword evidence="2" id="KW-0433">Leucine-rich repeat</keyword>
<evidence type="ECO:0000259" key="8">
    <source>
        <dbReference type="Pfam" id="PF00931"/>
    </source>
</evidence>
<dbReference type="InterPro" id="IPR058922">
    <property type="entry name" value="WHD_DRP"/>
</dbReference>
<dbReference type="CDD" id="cd14798">
    <property type="entry name" value="RX-CC_like"/>
    <property type="match status" value="1"/>
</dbReference>
<dbReference type="Gene3D" id="3.80.10.10">
    <property type="entry name" value="Ribonuclease Inhibitor"/>
    <property type="match status" value="1"/>
</dbReference>
<dbReference type="InterPro" id="IPR036388">
    <property type="entry name" value="WH-like_DNA-bd_sf"/>
</dbReference>
<dbReference type="GO" id="GO:0043531">
    <property type="term" value="F:ADP binding"/>
    <property type="evidence" value="ECO:0007669"/>
    <property type="project" value="InterPro"/>
</dbReference>
<dbReference type="Pfam" id="PF23598">
    <property type="entry name" value="LRR_14"/>
    <property type="match status" value="1"/>
</dbReference>
<comment type="similarity">
    <text evidence="1">Belongs to the disease resistance NB-LRR family.</text>
</comment>
<dbReference type="EnsemblPlants" id="PNT73786">
    <property type="protein sequence ID" value="PNT73786"/>
    <property type="gene ID" value="BRADI_1g01407v3"/>
</dbReference>
<reference evidence="13" key="3">
    <citation type="submission" date="2018-08" db="UniProtKB">
        <authorList>
            <consortium name="EnsemblPlants"/>
        </authorList>
    </citation>
    <scope>IDENTIFICATION</scope>
    <source>
        <strain evidence="13">cv. Bd21</strain>
    </source>
</reference>